<comment type="caution">
    <text evidence="6">The sequence shown here is derived from an EMBL/GenBank/DDBJ whole genome shotgun (WGS) entry which is preliminary data.</text>
</comment>
<dbReference type="GO" id="GO:0004252">
    <property type="term" value="F:serine-type endopeptidase activity"/>
    <property type="evidence" value="ECO:0007669"/>
    <property type="project" value="InterPro"/>
</dbReference>
<evidence type="ECO:0000256" key="3">
    <source>
        <dbReference type="SAM" id="SignalP"/>
    </source>
</evidence>
<dbReference type="GO" id="GO:0030246">
    <property type="term" value="F:carbohydrate binding"/>
    <property type="evidence" value="ECO:0007669"/>
    <property type="project" value="InterPro"/>
</dbReference>
<dbReference type="OrthoDB" id="1657402at2759"/>
<evidence type="ECO:0008006" key="8">
    <source>
        <dbReference type="Google" id="ProtNLM"/>
    </source>
</evidence>
<feature type="domain" description="P/Homo B" evidence="5">
    <location>
        <begin position="438"/>
        <end position="585"/>
    </location>
</feature>
<feature type="signal peptide" evidence="3">
    <location>
        <begin position="1"/>
        <end position="37"/>
    </location>
</feature>
<dbReference type="PROSITE" id="PS51829">
    <property type="entry name" value="P_HOMO_B"/>
    <property type="match status" value="2"/>
</dbReference>
<evidence type="ECO:0000313" key="7">
    <source>
        <dbReference type="Proteomes" id="UP000612055"/>
    </source>
</evidence>
<dbReference type="Proteomes" id="UP000612055">
    <property type="component" value="Unassembled WGS sequence"/>
</dbReference>
<dbReference type="GO" id="GO:0006508">
    <property type="term" value="P:proteolysis"/>
    <property type="evidence" value="ECO:0007669"/>
    <property type="project" value="UniProtKB-KW"/>
</dbReference>
<dbReference type="Gene3D" id="2.60.120.740">
    <property type="match status" value="1"/>
</dbReference>
<evidence type="ECO:0000256" key="2">
    <source>
        <dbReference type="ARBA" id="ARBA00022801"/>
    </source>
</evidence>
<proteinExistence type="predicted"/>
<evidence type="ECO:0000259" key="4">
    <source>
        <dbReference type="PROSITE" id="PS50228"/>
    </source>
</evidence>
<feature type="chain" id="PRO_5032774086" description="P/Homo B domain-containing protein" evidence="3">
    <location>
        <begin position="38"/>
        <end position="585"/>
    </location>
</feature>
<accession>A0A836BPP5</accession>
<dbReference type="PROSITE" id="PS50228">
    <property type="entry name" value="SUEL_LECTIN"/>
    <property type="match status" value="1"/>
</dbReference>
<keyword evidence="3" id="KW-0732">Signal</keyword>
<name>A0A836BPP5_9CHLO</name>
<dbReference type="Pfam" id="PF02140">
    <property type="entry name" value="SUEL_Lectin"/>
    <property type="match status" value="1"/>
</dbReference>
<dbReference type="EMBL" id="JAEHOE010000156">
    <property type="protein sequence ID" value="KAG2484152.1"/>
    <property type="molecule type" value="Genomic_DNA"/>
</dbReference>
<protein>
    <recommendedName>
        <fullName evidence="8">P/Homo B domain-containing protein</fullName>
    </recommendedName>
</protein>
<dbReference type="InterPro" id="IPR043159">
    <property type="entry name" value="Lectin_gal-bd_sf"/>
</dbReference>
<evidence type="ECO:0000256" key="1">
    <source>
        <dbReference type="ARBA" id="ARBA00022670"/>
    </source>
</evidence>
<keyword evidence="7" id="KW-1185">Reference proteome</keyword>
<dbReference type="InterPro" id="IPR000922">
    <property type="entry name" value="Lectin_gal-bd_dom"/>
</dbReference>
<dbReference type="SUPFAM" id="SSF49785">
    <property type="entry name" value="Galactose-binding domain-like"/>
    <property type="match status" value="1"/>
</dbReference>
<dbReference type="InterPro" id="IPR008979">
    <property type="entry name" value="Galactose-bd-like_sf"/>
</dbReference>
<dbReference type="InterPro" id="IPR002884">
    <property type="entry name" value="P_dom"/>
</dbReference>
<organism evidence="6 7">
    <name type="scientific">Edaphochlamys debaryana</name>
    <dbReference type="NCBI Taxonomy" id="47281"/>
    <lineage>
        <taxon>Eukaryota</taxon>
        <taxon>Viridiplantae</taxon>
        <taxon>Chlorophyta</taxon>
        <taxon>core chlorophytes</taxon>
        <taxon>Chlorophyceae</taxon>
        <taxon>CS clade</taxon>
        <taxon>Chlamydomonadales</taxon>
        <taxon>Chlamydomonadales incertae sedis</taxon>
        <taxon>Edaphochlamys</taxon>
    </lineage>
</organism>
<dbReference type="Gene3D" id="2.60.120.260">
    <property type="entry name" value="Galactose-binding domain-like"/>
    <property type="match status" value="2"/>
</dbReference>
<gene>
    <name evidence="6" type="ORF">HYH03_017033</name>
</gene>
<feature type="domain" description="SUEL-type lectin" evidence="4">
    <location>
        <begin position="51"/>
        <end position="139"/>
    </location>
</feature>
<keyword evidence="2" id="KW-0378">Hydrolase</keyword>
<sequence length="585" mass="61184">MRGVAAGKQLLPASRGPWTAFGARLLAVLALATLTSAQDGSGEGAQTAALLCENSSGALTCPAGTVIATQSALYGRRVGATDCGGASISTECRASGTAAFMIANCNGRPSCFVNATNDFFGPDPCFGISKYFSASYSCTDPCVPRYAGPDAPVPDNDTTTGVTLATSSDGASCSGEVSALQVSVNLTHTCLGDLSIMLSSGSVTVYLARLIRTGGNYWCNSVNGVYTFADDPTLTNMALLIPRSVNDSLTGKLLPPGAYAPAQSLLPFTGLDPAGPWVLRVLDNAAGDVGIVHSYEVFVRGDTSPVLDEAGCGVLQEHFGIVPGSGWGSAPARQQKLWADSGCEPEKICRYWQRRYQVVPYESLGSMPSDLGGAWSNGLNCSRFYPQPDPCDCMPAWTWSGKTYTNCTEDDSPGEPWCITRPSCTQYDGISAGSSPPNLPWKYCFANHTVVCTFAYNGDDAPIPDNGDQFGITLDAKSEAPCNVGSLTAIRVAVNLTHTCVGDLTIELTSGSVTVALWAVSAGSYYCNSMDGLYTFSDNSSLTDMASSSALFPAGPPFNTFTTRATATAAFATFAATAIQQRFSV</sequence>
<feature type="domain" description="P/Homo B" evidence="5">
    <location>
        <begin position="132"/>
        <end position="305"/>
    </location>
</feature>
<dbReference type="AlphaFoldDB" id="A0A836BPP5"/>
<evidence type="ECO:0000259" key="5">
    <source>
        <dbReference type="PROSITE" id="PS51829"/>
    </source>
</evidence>
<reference evidence="6" key="1">
    <citation type="journal article" date="2020" name="bioRxiv">
        <title>Comparative genomics of Chlamydomonas.</title>
        <authorList>
            <person name="Craig R.J."/>
            <person name="Hasan A.R."/>
            <person name="Ness R.W."/>
            <person name="Keightley P.D."/>
        </authorList>
    </citation>
    <scope>NUCLEOTIDE SEQUENCE</scope>
    <source>
        <strain evidence="6">CCAP 11/70</strain>
    </source>
</reference>
<keyword evidence="1" id="KW-0645">Protease</keyword>
<dbReference type="PANTHER" id="PTHR46780">
    <property type="entry name" value="PROTEIN EVA-1"/>
    <property type="match status" value="1"/>
</dbReference>
<evidence type="ECO:0000313" key="6">
    <source>
        <dbReference type="EMBL" id="KAG2484152.1"/>
    </source>
</evidence>